<gene>
    <name evidence="1" type="ORF">UFOPK2662_00420</name>
</gene>
<sequence>MKNKQAGRRTAAFGLTCILGLTFITGLAGCSSNSTSSNNASDTPRSAVPYTATFAVPTDCTQTTILATVLTTVPGAKFIDTPWQPSAGTELADVLNNAGIACTYGVQSAEIGATVSWVNEAGTLFSNRVSDWLKQGYKKVVLENHSDVDAYLLYKPQSETQEFHVWELHFLINTMWITISASYLDNLNDASTLIESAIASANV</sequence>
<organism evidence="1">
    <name type="scientific">freshwater metagenome</name>
    <dbReference type="NCBI Taxonomy" id="449393"/>
    <lineage>
        <taxon>unclassified sequences</taxon>
        <taxon>metagenomes</taxon>
        <taxon>ecological metagenomes</taxon>
    </lineage>
</organism>
<dbReference type="PROSITE" id="PS51257">
    <property type="entry name" value="PROKAR_LIPOPROTEIN"/>
    <property type="match status" value="1"/>
</dbReference>
<reference evidence="1" key="1">
    <citation type="submission" date="2020-05" db="EMBL/GenBank/DDBJ databases">
        <authorList>
            <person name="Chiriac C."/>
            <person name="Salcher M."/>
            <person name="Ghai R."/>
            <person name="Kavagutti S V."/>
        </authorList>
    </citation>
    <scope>NUCLEOTIDE SEQUENCE</scope>
</reference>
<evidence type="ECO:0000313" key="1">
    <source>
        <dbReference type="EMBL" id="CAB4716623.1"/>
    </source>
</evidence>
<name>A0A6J6R3U2_9ZZZZ</name>
<dbReference type="EMBL" id="CAEZYI010000014">
    <property type="protein sequence ID" value="CAB4716623.1"/>
    <property type="molecule type" value="Genomic_DNA"/>
</dbReference>
<dbReference type="AlphaFoldDB" id="A0A6J6R3U2"/>
<protein>
    <submittedName>
        <fullName evidence="1">Unannotated protein</fullName>
    </submittedName>
</protein>
<accession>A0A6J6R3U2</accession>
<proteinExistence type="predicted"/>